<dbReference type="Pfam" id="PF00535">
    <property type="entry name" value="Glycos_transf_2"/>
    <property type="match status" value="1"/>
</dbReference>
<dbReference type="CDD" id="cd02511">
    <property type="entry name" value="Beta4Glucosyltransferase"/>
    <property type="match status" value="1"/>
</dbReference>
<protein>
    <submittedName>
        <fullName evidence="3">(Heptosyl)LPS beta-1,4-glucosyltransferase</fullName>
    </submittedName>
</protein>
<evidence type="ECO:0000256" key="1">
    <source>
        <dbReference type="ARBA" id="ARBA00038494"/>
    </source>
</evidence>
<dbReference type="SUPFAM" id="SSF53448">
    <property type="entry name" value="Nucleotide-diphospho-sugar transferases"/>
    <property type="match status" value="1"/>
</dbReference>
<dbReference type="GO" id="GO:0016740">
    <property type="term" value="F:transferase activity"/>
    <property type="evidence" value="ECO:0007669"/>
    <property type="project" value="UniProtKB-KW"/>
</dbReference>
<evidence type="ECO:0000313" key="3">
    <source>
        <dbReference type="EMBL" id="PTQ95133.1"/>
    </source>
</evidence>
<dbReference type="InterPro" id="IPR029044">
    <property type="entry name" value="Nucleotide-diphossugar_trans"/>
</dbReference>
<organism evidence="3 4">
    <name type="scientific">Mucilaginibacter yixingensis</name>
    <dbReference type="NCBI Taxonomy" id="1295612"/>
    <lineage>
        <taxon>Bacteria</taxon>
        <taxon>Pseudomonadati</taxon>
        <taxon>Bacteroidota</taxon>
        <taxon>Sphingobacteriia</taxon>
        <taxon>Sphingobacteriales</taxon>
        <taxon>Sphingobacteriaceae</taxon>
        <taxon>Mucilaginibacter</taxon>
    </lineage>
</organism>
<dbReference type="Proteomes" id="UP000244168">
    <property type="component" value="Unassembled WGS sequence"/>
</dbReference>
<reference evidence="3 4" key="1">
    <citation type="submission" date="2018-04" db="EMBL/GenBank/DDBJ databases">
        <title>Genomic Encyclopedia of Archaeal and Bacterial Type Strains, Phase II (KMG-II): from individual species to whole genera.</title>
        <authorList>
            <person name="Goeker M."/>
        </authorList>
    </citation>
    <scope>NUCLEOTIDE SEQUENCE [LARGE SCALE GENOMIC DNA]</scope>
    <source>
        <strain evidence="3 4">DSM 26809</strain>
    </source>
</reference>
<dbReference type="PANTHER" id="PTHR43630:SF2">
    <property type="entry name" value="GLYCOSYLTRANSFERASE"/>
    <property type="match status" value="1"/>
</dbReference>
<dbReference type="Gene3D" id="3.90.550.10">
    <property type="entry name" value="Spore Coat Polysaccharide Biosynthesis Protein SpsA, Chain A"/>
    <property type="match status" value="1"/>
</dbReference>
<evidence type="ECO:0000313" key="4">
    <source>
        <dbReference type="Proteomes" id="UP000244168"/>
    </source>
</evidence>
<keyword evidence="3" id="KW-0808">Transferase</keyword>
<accession>A0A2T5J7L7</accession>
<evidence type="ECO:0000259" key="2">
    <source>
        <dbReference type="Pfam" id="PF00535"/>
    </source>
</evidence>
<comment type="similarity">
    <text evidence="1">Belongs to the glycosyltransferase 2 family. WaaE/KdtX subfamily.</text>
</comment>
<feature type="domain" description="Glycosyltransferase 2-like" evidence="2">
    <location>
        <begin position="7"/>
        <end position="126"/>
    </location>
</feature>
<sequence length="268" mass="31008">MMMIPVSVVIITKNEAEVIAQCIKAARRFTDDIVVVDNGSTDHTMQIAHSLGCRVFERHWSGYGANKNKGIALARYDWVLSLDADEVTDNNLIEALQQLNYKDSTAVYDIRFKTYFGKKLVRFGSWGRDHHIRLFNRQHVRWSELQVHETLLLPGNAVKKKLDGCIHHYSVDGLTEYKQKALLYARLCAQKYHQAGKKSSFIKRWLSPSFNFIKNYVFYLGFADGKEGWYIATNTARHTWLKYHLLQKMGAVGINKTDYYPESLSLEY</sequence>
<gene>
    <name evidence="3" type="ORF">C8P68_106348</name>
</gene>
<dbReference type="RefSeq" id="WP_107830079.1">
    <property type="nucleotide sequence ID" value="NZ_CP160205.1"/>
</dbReference>
<proteinExistence type="inferred from homology"/>
<dbReference type="AlphaFoldDB" id="A0A2T5J7L7"/>
<dbReference type="EMBL" id="QAOQ01000006">
    <property type="protein sequence ID" value="PTQ95133.1"/>
    <property type="molecule type" value="Genomic_DNA"/>
</dbReference>
<keyword evidence="4" id="KW-1185">Reference proteome</keyword>
<dbReference type="PANTHER" id="PTHR43630">
    <property type="entry name" value="POLY-BETA-1,6-N-ACETYL-D-GLUCOSAMINE SYNTHASE"/>
    <property type="match status" value="1"/>
</dbReference>
<name>A0A2T5J7L7_9SPHI</name>
<comment type="caution">
    <text evidence="3">The sequence shown here is derived from an EMBL/GenBank/DDBJ whole genome shotgun (WGS) entry which is preliminary data.</text>
</comment>
<dbReference type="OrthoDB" id="9815923at2"/>
<dbReference type="InterPro" id="IPR001173">
    <property type="entry name" value="Glyco_trans_2-like"/>
</dbReference>